<name>A0A0W0FDD8_MONRR</name>
<feature type="region of interest" description="Disordered" evidence="1">
    <location>
        <begin position="103"/>
        <end position="160"/>
    </location>
</feature>
<dbReference type="CDD" id="cd01647">
    <property type="entry name" value="RT_LTR"/>
    <property type="match status" value="1"/>
</dbReference>
<accession>A0A0W0FDD8</accession>
<dbReference type="PANTHER" id="PTHR15503">
    <property type="entry name" value="LDOC1 RELATED"/>
    <property type="match status" value="1"/>
</dbReference>
<dbReference type="Proteomes" id="UP000054988">
    <property type="component" value="Unassembled WGS sequence"/>
</dbReference>
<evidence type="ECO:0000313" key="4">
    <source>
        <dbReference type="Proteomes" id="UP000054988"/>
    </source>
</evidence>
<dbReference type="InterPro" id="IPR000477">
    <property type="entry name" value="RT_dom"/>
</dbReference>
<reference evidence="3 4" key="1">
    <citation type="submission" date="2015-12" db="EMBL/GenBank/DDBJ databases">
        <title>Draft genome sequence of Moniliophthora roreri, the causal agent of frosty pod rot of cacao.</title>
        <authorList>
            <person name="Aime M.C."/>
            <person name="Diaz-Valderrama J.R."/>
            <person name="Kijpornyongpan T."/>
            <person name="Phillips-Mora W."/>
        </authorList>
    </citation>
    <scope>NUCLEOTIDE SEQUENCE [LARGE SCALE GENOMIC DNA]</scope>
    <source>
        <strain evidence="3 4">MCA 2952</strain>
    </source>
</reference>
<sequence>MFALSFLWGNTSKWFQHDILSTQPGPRPFWMESYTAFVNELWVNFGSCNSRAKVEDTLNLLWMHDSEHIHVYDLKFQDAMVELDWGENTFSYQYYQGLPDHIKDEMSHSSGSKPGTSSSSGAKDSKPPSAGSSGLGSGKSKPSSNSSSSSSSSKPSNHPKTLPSWLGVTLPIHFSHGETFHLDFYVTQLDSECKLVLGYNWLTHYNPLIDWAEGSISFWHLDASSSAALQPALAASDASSNVLPVSVLPTPRPTFPLPLRKPHKPFWPYEPVYTLPETRAVVHPISLISAGAFLHACNELGSQQFTLYASDPLCTKSLGKAEAKLKALWEFLDDNLHSGFITSSGSPFGALVLFVKKKSRALHLCVNFQGFNKITKKDRYPLPLISDLLDAPSKASIYTKLNLCHAYHLVWITDGDEWKTAFYTQYSSYQWNVIPKGLTNAPAAF</sequence>
<dbReference type="Gene3D" id="3.30.70.270">
    <property type="match status" value="1"/>
</dbReference>
<organism evidence="3 4">
    <name type="scientific">Moniliophthora roreri</name>
    <name type="common">Frosty pod rot fungus</name>
    <name type="synonym">Monilia roreri</name>
    <dbReference type="NCBI Taxonomy" id="221103"/>
    <lineage>
        <taxon>Eukaryota</taxon>
        <taxon>Fungi</taxon>
        <taxon>Dikarya</taxon>
        <taxon>Basidiomycota</taxon>
        <taxon>Agaricomycotina</taxon>
        <taxon>Agaricomycetes</taxon>
        <taxon>Agaricomycetidae</taxon>
        <taxon>Agaricales</taxon>
        <taxon>Marasmiineae</taxon>
        <taxon>Marasmiaceae</taxon>
        <taxon>Moniliophthora</taxon>
    </lineage>
</organism>
<dbReference type="SUPFAM" id="SSF56672">
    <property type="entry name" value="DNA/RNA polymerases"/>
    <property type="match status" value="1"/>
</dbReference>
<proteinExistence type="predicted"/>
<dbReference type="PANTHER" id="PTHR15503:SF22">
    <property type="entry name" value="TRANSPOSON TY3-I GAG POLYPROTEIN"/>
    <property type="match status" value="1"/>
</dbReference>
<comment type="caution">
    <text evidence="3">The sequence shown here is derived from an EMBL/GenBank/DDBJ whole genome shotgun (WGS) entry which is preliminary data.</text>
</comment>
<feature type="domain" description="Reverse transcriptase" evidence="2">
    <location>
        <begin position="357"/>
        <end position="445"/>
    </location>
</feature>
<evidence type="ECO:0000256" key="1">
    <source>
        <dbReference type="SAM" id="MobiDB-lite"/>
    </source>
</evidence>
<evidence type="ECO:0000259" key="2">
    <source>
        <dbReference type="Pfam" id="PF00078"/>
    </source>
</evidence>
<dbReference type="InterPro" id="IPR043128">
    <property type="entry name" value="Rev_trsase/Diguanyl_cyclase"/>
</dbReference>
<dbReference type="InterPro" id="IPR043502">
    <property type="entry name" value="DNA/RNA_pol_sf"/>
</dbReference>
<dbReference type="AlphaFoldDB" id="A0A0W0FDD8"/>
<dbReference type="EMBL" id="LATX01002089">
    <property type="protein sequence ID" value="KTB34368.1"/>
    <property type="molecule type" value="Genomic_DNA"/>
</dbReference>
<dbReference type="InterPro" id="IPR021109">
    <property type="entry name" value="Peptidase_aspartic_dom_sf"/>
</dbReference>
<dbReference type="Gene3D" id="3.10.10.10">
    <property type="entry name" value="HIV Type 1 Reverse Transcriptase, subunit A, domain 1"/>
    <property type="match status" value="1"/>
</dbReference>
<dbReference type="Pfam" id="PF00078">
    <property type="entry name" value="RVT_1"/>
    <property type="match status" value="1"/>
</dbReference>
<evidence type="ECO:0000313" key="3">
    <source>
        <dbReference type="EMBL" id="KTB34368.1"/>
    </source>
</evidence>
<dbReference type="Gene3D" id="2.40.70.10">
    <property type="entry name" value="Acid Proteases"/>
    <property type="match status" value="1"/>
</dbReference>
<gene>
    <name evidence="3" type="ORF">WG66_13056</name>
</gene>
<feature type="compositionally biased region" description="Low complexity" evidence="1">
    <location>
        <begin position="108"/>
        <end position="156"/>
    </location>
</feature>
<dbReference type="InterPro" id="IPR032567">
    <property type="entry name" value="RTL1-rel"/>
</dbReference>
<protein>
    <recommendedName>
        <fullName evidence="2">Reverse transcriptase domain-containing protein</fullName>
    </recommendedName>
</protein>